<evidence type="ECO:0000256" key="2">
    <source>
        <dbReference type="ARBA" id="ARBA00001936"/>
    </source>
</evidence>
<dbReference type="SMART" id="SM00861">
    <property type="entry name" value="Transket_pyr"/>
    <property type="match status" value="1"/>
</dbReference>
<proteinExistence type="inferred from homology"/>
<dbReference type="Pfam" id="PF02779">
    <property type="entry name" value="Transket_pyr"/>
    <property type="match status" value="1"/>
</dbReference>
<sequence length="642" mass="68089">MKLRSPDAPSLAVSIETADLLMLVSVEVRAGISPGMDHLSFRIELAQQLRVDSVRASSAAGSGHPTSSMSAADLMAGLLDGHLRLDFDHPEDPRNDHLIFSKGHASPLYYSCLKTVGAIDDAELLTFREFGSRLEGHPTPVLPWVDVATGSLGQGLPIGVGLALTAQRLDRLPYRVWVLCGDSEMAEGSIWEALEHAGHEQLDNLIALIDVNRLGQTGQTMHGWDLDAYAARAYAAGWRVLQIDGHDPEQVEAALKDAESGDGRPVAVLAATKKGKGVAEVEDRPGFHGKPLVHPDEAIRELGGIRDLRVTCAKPTGDETPHVFEAPGGGLPAFEPGAAVATRKAYGEALRALGDRRGDLVALDGEVSNSTFSELFRDAHPARYFEMYIAEQQLVAAAIGMQVRGWVPFASTFAAFLSRAYDFIRMAAVSRANLRLMGSHAGVSIGEDGPSQMALEDLAEFRAVHGSAVLYPCDGNQTVQLVAEMADRDGISYLRTTRGATPVIYEPGEEFPVGGSRMVRDGDDVTLVGAGITLHEALKAAETLAREDIQARVIDLYSIKPVDVDALRRAAAETGGLVTAEDHWPEGGLGEAVLSALAGTGAPVRVLAVRGMPGSGTPAELLGQAGIDAPAIALAAREMVAV</sequence>
<organism evidence="13 14">
    <name type="scientific">Saccharopolyspora shandongensis</name>
    <dbReference type="NCBI Taxonomy" id="418495"/>
    <lineage>
        <taxon>Bacteria</taxon>
        <taxon>Bacillati</taxon>
        <taxon>Actinomycetota</taxon>
        <taxon>Actinomycetes</taxon>
        <taxon>Pseudonocardiales</taxon>
        <taxon>Pseudonocardiaceae</taxon>
        <taxon>Saccharopolyspora</taxon>
    </lineage>
</organism>
<comment type="cofactor">
    <cofactor evidence="4">
        <name>thiamine diphosphate</name>
        <dbReference type="ChEBI" id="CHEBI:58937"/>
    </cofactor>
</comment>
<evidence type="ECO:0000256" key="10">
    <source>
        <dbReference type="ARBA" id="ARBA00022842"/>
    </source>
</evidence>
<keyword evidence="9" id="KW-0106">Calcium</keyword>
<evidence type="ECO:0000313" key="13">
    <source>
        <dbReference type="EMBL" id="SDY42991.1"/>
    </source>
</evidence>
<dbReference type="GO" id="GO:0004802">
    <property type="term" value="F:transketolase activity"/>
    <property type="evidence" value="ECO:0007669"/>
    <property type="project" value="TreeGrafter"/>
</dbReference>
<dbReference type="Gene3D" id="3.40.50.920">
    <property type="match status" value="1"/>
</dbReference>
<dbReference type="InterPro" id="IPR029061">
    <property type="entry name" value="THDP-binding"/>
</dbReference>
<gene>
    <name evidence="13" type="ORF">SAMN05216215_1026102</name>
</gene>
<evidence type="ECO:0000313" key="14">
    <source>
        <dbReference type="Proteomes" id="UP000199529"/>
    </source>
</evidence>
<dbReference type="CDD" id="cd07033">
    <property type="entry name" value="TPP_PYR_DXS_TK_like"/>
    <property type="match status" value="1"/>
</dbReference>
<dbReference type="PANTHER" id="PTHR43195:SF1">
    <property type="entry name" value="FI06132P-RELATED"/>
    <property type="match status" value="1"/>
</dbReference>
<dbReference type="Pfam" id="PF02780">
    <property type="entry name" value="Transketolase_C"/>
    <property type="match status" value="1"/>
</dbReference>
<name>A0A1H3JSW9_9PSEU</name>
<dbReference type="Pfam" id="PF00456">
    <property type="entry name" value="Transketolase_N"/>
    <property type="match status" value="1"/>
</dbReference>
<dbReference type="SUPFAM" id="SSF52518">
    <property type="entry name" value="Thiamin diphosphate-binding fold (THDP-binding)"/>
    <property type="match status" value="2"/>
</dbReference>
<evidence type="ECO:0000256" key="4">
    <source>
        <dbReference type="ARBA" id="ARBA00001964"/>
    </source>
</evidence>
<dbReference type="EMBL" id="FNOK01000026">
    <property type="protein sequence ID" value="SDY42991.1"/>
    <property type="molecule type" value="Genomic_DNA"/>
</dbReference>
<keyword evidence="11" id="KW-0786">Thiamine pyrophosphate</keyword>
<evidence type="ECO:0000256" key="6">
    <source>
        <dbReference type="ARBA" id="ARBA00011738"/>
    </source>
</evidence>
<keyword evidence="7" id="KW-0808">Transferase</keyword>
<dbReference type="GO" id="GO:0030976">
    <property type="term" value="F:thiamine pyrophosphate binding"/>
    <property type="evidence" value="ECO:0007669"/>
    <property type="project" value="TreeGrafter"/>
</dbReference>
<dbReference type="InterPro" id="IPR009014">
    <property type="entry name" value="Transketo_C/PFOR_II"/>
</dbReference>
<dbReference type="NCBIfam" id="NF004559">
    <property type="entry name" value="PRK05899.2-5"/>
    <property type="match status" value="1"/>
</dbReference>
<reference evidence="14" key="1">
    <citation type="submission" date="2016-10" db="EMBL/GenBank/DDBJ databases">
        <authorList>
            <person name="Varghese N."/>
            <person name="Submissions S."/>
        </authorList>
    </citation>
    <scope>NUCLEOTIDE SEQUENCE [LARGE SCALE GENOMIC DNA]</scope>
    <source>
        <strain evidence="14">CGMCC 4.3530</strain>
    </source>
</reference>
<dbReference type="InterPro" id="IPR033248">
    <property type="entry name" value="Transketolase_C"/>
</dbReference>
<evidence type="ECO:0000256" key="9">
    <source>
        <dbReference type="ARBA" id="ARBA00022837"/>
    </source>
</evidence>
<dbReference type="SUPFAM" id="SSF52922">
    <property type="entry name" value="TK C-terminal domain-like"/>
    <property type="match status" value="1"/>
</dbReference>
<dbReference type="STRING" id="418495.SAMN05216215_1026102"/>
<comment type="similarity">
    <text evidence="5">Belongs to the transketolase family.</text>
</comment>
<dbReference type="FunFam" id="3.40.50.970:FF:000129">
    <property type="entry name" value="Transketolase"/>
    <property type="match status" value="1"/>
</dbReference>
<protein>
    <submittedName>
        <fullName evidence="13">Transketolase</fullName>
    </submittedName>
</protein>
<dbReference type="InterPro" id="IPR005474">
    <property type="entry name" value="Transketolase_N"/>
</dbReference>
<evidence type="ECO:0000256" key="11">
    <source>
        <dbReference type="ARBA" id="ARBA00023052"/>
    </source>
</evidence>
<dbReference type="GO" id="GO:0000287">
    <property type="term" value="F:magnesium ion binding"/>
    <property type="evidence" value="ECO:0007669"/>
    <property type="project" value="UniProtKB-ARBA"/>
</dbReference>
<feature type="domain" description="Transketolase-like pyrimidine-binding" evidence="12">
    <location>
        <begin position="340"/>
        <end position="503"/>
    </location>
</feature>
<dbReference type="CDD" id="cd02012">
    <property type="entry name" value="TPP_TK"/>
    <property type="match status" value="1"/>
</dbReference>
<dbReference type="AlphaFoldDB" id="A0A1H3JSW9"/>
<dbReference type="GO" id="GO:0005737">
    <property type="term" value="C:cytoplasm"/>
    <property type="evidence" value="ECO:0007669"/>
    <property type="project" value="UniProtKB-ARBA"/>
</dbReference>
<evidence type="ECO:0000256" key="8">
    <source>
        <dbReference type="ARBA" id="ARBA00022723"/>
    </source>
</evidence>
<dbReference type="Proteomes" id="UP000199529">
    <property type="component" value="Unassembled WGS sequence"/>
</dbReference>
<dbReference type="PROSITE" id="PS00802">
    <property type="entry name" value="TRANSKETOLASE_2"/>
    <property type="match status" value="1"/>
</dbReference>
<comment type="cofactor">
    <cofactor evidence="1">
        <name>Ca(2+)</name>
        <dbReference type="ChEBI" id="CHEBI:29108"/>
    </cofactor>
</comment>
<evidence type="ECO:0000256" key="5">
    <source>
        <dbReference type="ARBA" id="ARBA00007131"/>
    </source>
</evidence>
<comment type="subunit">
    <text evidence="6">Homodimer.</text>
</comment>
<dbReference type="InterPro" id="IPR005475">
    <property type="entry name" value="Transketolase-like_Pyr-bd"/>
</dbReference>
<keyword evidence="14" id="KW-1185">Reference proteome</keyword>
<dbReference type="PANTHER" id="PTHR43195">
    <property type="entry name" value="TRANSKETOLASE"/>
    <property type="match status" value="1"/>
</dbReference>
<keyword evidence="10" id="KW-0460">Magnesium</keyword>
<comment type="cofactor">
    <cofactor evidence="2">
        <name>Mn(2+)</name>
        <dbReference type="ChEBI" id="CHEBI:29035"/>
    </cofactor>
</comment>
<evidence type="ECO:0000256" key="1">
    <source>
        <dbReference type="ARBA" id="ARBA00001913"/>
    </source>
</evidence>
<dbReference type="InterPro" id="IPR020826">
    <property type="entry name" value="Transketolase_BS"/>
</dbReference>
<dbReference type="InterPro" id="IPR051424">
    <property type="entry name" value="Transketolase-like"/>
</dbReference>
<comment type="cofactor">
    <cofactor evidence="3">
        <name>Mg(2+)</name>
        <dbReference type="ChEBI" id="CHEBI:18420"/>
    </cofactor>
</comment>
<evidence type="ECO:0000256" key="7">
    <source>
        <dbReference type="ARBA" id="ARBA00022679"/>
    </source>
</evidence>
<evidence type="ECO:0000256" key="3">
    <source>
        <dbReference type="ARBA" id="ARBA00001946"/>
    </source>
</evidence>
<evidence type="ECO:0000259" key="12">
    <source>
        <dbReference type="SMART" id="SM00861"/>
    </source>
</evidence>
<keyword evidence="8" id="KW-0479">Metal-binding</keyword>
<dbReference type="Gene3D" id="3.40.50.970">
    <property type="match status" value="2"/>
</dbReference>
<accession>A0A1H3JSW9</accession>